<reference evidence="2" key="2">
    <citation type="submission" date="2025-09" db="UniProtKB">
        <authorList>
            <consortium name="Ensembl"/>
        </authorList>
    </citation>
    <scope>IDENTIFICATION</scope>
</reference>
<sequence length="128" mass="14764">METRVKRQLSQSESERRQAAEYGLKLLEIQTEMQNRFYEEQQEMANKLEQQRFAASQEATLKSSLLSSLTAEYEAHKTENKNKIQDLEARLERCTTKRTHSLQAAVRLCSCMRTCPCSVVLHSSCCSL</sequence>
<organism evidence="2 3">
    <name type="scientific">Eptatretus burgeri</name>
    <name type="common">Inshore hagfish</name>
    <dbReference type="NCBI Taxonomy" id="7764"/>
    <lineage>
        <taxon>Eukaryota</taxon>
        <taxon>Metazoa</taxon>
        <taxon>Chordata</taxon>
        <taxon>Craniata</taxon>
        <taxon>Vertebrata</taxon>
        <taxon>Cyclostomata</taxon>
        <taxon>Myxini</taxon>
        <taxon>Myxiniformes</taxon>
        <taxon>Myxinidae</taxon>
        <taxon>Eptatretinae</taxon>
        <taxon>Eptatretus</taxon>
    </lineage>
</organism>
<name>A0A8C4Q4R3_EPTBU</name>
<dbReference type="Proteomes" id="UP000694388">
    <property type="component" value="Unplaced"/>
</dbReference>
<keyword evidence="3" id="KW-1185">Reference proteome</keyword>
<evidence type="ECO:0000256" key="1">
    <source>
        <dbReference type="SAM" id="Coils"/>
    </source>
</evidence>
<dbReference type="AlphaFoldDB" id="A0A8C4Q4R3"/>
<protein>
    <submittedName>
        <fullName evidence="2">Uncharacterized protein</fullName>
    </submittedName>
</protein>
<proteinExistence type="predicted"/>
<accession>A0A8C4Q4R3</accession>
<feature type="coiled-coil region" evidence="1">
    <location>
        <begin position="38"/>
        <end position="97"/>
    </location>
</feature>
<reference evidence="2" key="1">
    <citation type="submission" date="2025-08" db="UniProtKB">
        <authorList>
            <consortium name="Ensembl"/>
        </authorList>
    </citation>
    <scope>IDENTIFICATION</scope>
</reference>
<dbReference type="Ensembl" id="ENSEBUT00000010521.1">
    <property type="protein sequence ID" value="ENSEBUP00000009986.1"/>
    <property type="gene ID" value="ENSEBUG00000006413.1"/>
</dbReference>
<keyword evidence="1" id="KW-0175">Coiled coil</keyword>
<evidence type="ECO:0000313" key="2">
    <source>
        <dbReference type="Ensembl" id="ENSEBUP00000009986.1"/>
    </source>
</evidence>
<evidence type="ECO:0000313" key="3">
    <source>
        <dbReference type="Proteomes" id="UP000694388"/>
    </source>
</evidence>